<dbReference type="Gene3D" id="1.20.1250.20">
    <property type="entry name" value="MFS general substrate transporter like domains"/>
    <property type="match status" value="1"/>
</dbReference>
<dbReference type="InterPro" id="IPR011701">
    <property type="entry name" value="MFS"/>
</dbReference>
<evidence type="ECO:0000256" key="4">
    <source>
        <dbReference type="ARBA" id="ARBA00022692"/>
    </source>
</evidence>
<feature type="transmembrane region" description="Helical" evidence="7">
    <location>
        <begin position="146"/>
        <end position="165"/>
    </location>
</feature>
<keyword evidence="6 7" id="KW-0472">Membrane</keyword>
<reference evidence="9 10" key="1">
    <citation type="submission" date="2019-03" db="EMBL/GenBank/DDBJ databases">
        <title>Draft genome sequence of Xylaria hypoxylon DSM 108379, a ubiquitous saprotrophic-parasitic fungi on hardwood.</title>
        <authorList>
            <person name="Buettner E."/>
            <person name="Leonhardt S."/>
            <person name="Gebauer A.M."/>
            <person name="Liers C."/>
            <person name="Hofrichter M."/>
            <person name="Kellner H."/>
        </authorList>
    </citation>
    <scope>NUCLEOTIDE SEQUENCE [LARGE SCALE GENOMIC DNA]</scope>
    <source>
        <strain evidence="9 10">DSM 108379</strain>
    </source>
</reference>
<feature type="transmembrane region" description="Helical" evidence="7">
    <location>
        <begin position="505"/>
        <end position="526"/>
    </location>
</feature>
<feature type="domain" description="Major facilitator superfamily (MFS) profile" evidence="8">
    <location>
        <begin position="82"/>
        <end position="529"/>
    </location>
</feature>
<dbReference type="GO" id="GO:0022857">
    <property type="term" value="F:transmembrane transporter activity"/>
    <property type="evidence" value="ECO:0007669"/>
    <property type="project" value="InterPro"/>
</dbReference>
<proteinExistence type="inferred from homology"/>
<organism evidence="9 10">
    <name type="scientific">Xylaria hypoxylon</name>
    <dbReference type="NCBI Taxonomy" id="37992"/>
    <lineage>
        <taxon>Eukaryota</taxon>
        <taxon>Fungi</taxon>
        <taxon>Dikarya</taxon>
        <taxon>Ascomycota</taxon>
        <taxon>Pezizomycotina</taxon>
        <taxon>Sordariomycetes</taxon>
        <taxon>Xylariomycetidae</taxon>
        <taxon>Xylariales</taxon>
        <taxon>Xylariaceae</taxon>
        <taxon>Xylaria</taxon>
    </lineage>
</organism>
<evidence type="ECO:0000256" key="5">
    <source>
        <dbReference type="ARBA" id="ARBA00022989"/>
    </source>
</evidence>
<feature type="transmembrane region" description="Helical" evidence="7">
    <location>
        <begin position="476"/>
        <end position="499"/>
    </location>
</feature>
<evidence type="ECO:0000259" key="8">
    <source>
        <dbReference type="PROSITE" id="PS50850"/>
    </source>
</evidence>
<evidence type="ECO:0000256" key="6">
    <source>
        <dbReference type="ARBA" id="ARBA00023136"/>
    </source>
</evidence>
<dbReference type="PANTHER" id="PTHR23511:SF4">
    <property type="entry name" value="MAJOR FACILITATOR SUPERFAMILY (MFS) PROFILE DOMAIN-CONTAINING PROTEIN"/>
    <property type="match status" value="1"/>
</dbReference>
<evidence type="ECO:0000256" key="2">
    <source>
        <dbReference type="ARBA" id="ARBA00008335"/>
    </source>
</evidence>
<feature type="transmembrane region" description="Helical" evidence="7">
    <location>
        <begin position="393"/>
        <end position="411"/>
    </location>
</feature>
<evidence type="ECO:0000256" key="1">
    <source>
        <dbReference type="ARBA" id="ARBA00004141"/>
    </source>
</evidence>
<feature type="transmembrane region" description="Helical" evidence="7">
    <location>
        <begin position="443"/>
        <end position="464"/>
    </location>
</feature>
<comment type="caution">
    <text evidence="9">The sequence shown here is derived from an EMBL/GenBank/DDBJ whole genome shotgun (WGS) entry which is preliminary data.</text>
</comment>
<feature type="transmembrane region" description="Helical" evidence="7">
    <location>
        <begin position="350"/>
        <end position="373"/>
    </location>
</feature>
<protein>
    <recommendedName>
        <fullName evidence="8">Major facilitator superfamily (MFS) profile domain-containing protein</fullName>
    </recommendedName>
</protein>
<comment type="subcellular location">
    <subcellularLocation>
        <location evidence="1">Membrane</location>
        <topology evidence="1">Multi-pass membrane protein</topology>
    </subcellularLocation>
</comment>
<dbReference type="InterPro" id="IPR020846">
    <property type="entry name" value="MFS_dom"/>
</dbReference>
<dbReference type="EMBL" id="SKBN01000059">
    <property type="protein sequence ID" value="TGJ84804.1"/>
    <property type="molecule type" value="Genomic_DNA"/>
</dbReference>
<dbReference type="Pfam" id="PF07690">
    <property type="entry name" value="MFS_1"/>
    <property type="match status" value="1"/>
</dbReference>
<feature type="transmembrane region" description="Helical" evidence="7">
    <location>
        <begin position="82"/>
        <end position="102"/>
    </location>
</feature>
<keyword evidence="3" id="KW-0813">Transport</keyword>
<feature type="transmembrane region" description="Helical" evidence="7">
    <location>
        <begin position="418"/>
        <end position="437"/>
    </location>
</feature>
<dbReference type="CDD" id="cd17316">
    <property type="entry name" value="MFS_SV2_like"/>
    <property type="match status" value="1"/>
</dbReference>
<feature type="transmembrane region" description="Helical" evidence="7">
    <location>
        <begin position="171"/>
        <end position="197"/>
    </location>
</feature>
<evidence type="ECO:0000313" key="10">
    <source>
        <dbReference type="Proteomes" id="UP000297716"/>
    </source>
</evidence>
<keyword evidence="5 7" id="KW-1133">Transmembrane helix</keyword>
<gene>
    <name evidence="9" type="ORF">E0Z10_g3964</name>
</gene>
<comment type="similarity">
    <text evidence="2">Belongs to the major facilitator superfamily.</text>
</comment>
<dbReference type="PANTHER" id="PTHR23511">
    <property type="entry name" value="SYNAPTIC VESICLE GLYCOPROTEIN 2"/>
    <property type="match status" value="1"/>
</dbReference>
<name>A0A4Z0YLM7_9PEZI</name>
<dbReference type="SUPFAM" id="SSF103473">
    <property type="entry name" value="MFS general substrate transporter"/>
    <property type="match status" value="1"/>
</dbReference>
<evidence type="ECO:0000313" key="9">
    <source>
        <dbReference type="EMBL" id="TGJ84804.1"/>
    </source>
</evidence>
<dbReference type="Proteomes" id="UP000297716">
    <property type="component" value="Unassembled WGS sequence"/>
</dbReference>
<keyword evidence="4 7" id="KW-0812">Transmembrane</keyword>
<accession>A0A4Z0YLM7</accession>
<sequence length="534" mass="58575">MRQVKVKMATNDYTRAPGHYDKETQLEETGAEAKSQIISDSFVRKGEDILATQALDPALNAKMHLVNNAIDEIGWTNYHWKLFVLNGFGYAVDSLITLIQSNIAAPAFKEFGSVGYANGQNIASYAGLLVGAIFWGFGADIIGRRWAFNISLFICSAAAIVAGAAPSWSSLGFFVALVGFGGGGNLVLDTTVFLEYLPGDKQWVLTLMACWWGFGQAITGFICWGFLVPKKWNCDLEGDDCPRSSNMGWRYVYFTAGALVLVLSILRVTIVRLKETPKYQLTEGDDVALVENLQSLAKRYNRTCSLTLEQLEACGKIQGTHGESRFSLTELKVHLSGLFATRKIGLSTTLIWLSWTLIGLAYPLFYVFLSTYLKVRGVSGPTDPFIVWRNYTLANISGIPGPILAGFLCNIKFLGRKYTMVIGALVTMAFFFGYTAVHTSDENVAFSCVIAFCVNIYYSCLYAYTPEVLPTAHRATGNGISVAFNRIMGIVSAVIATVADTRTTVPIYITAALYAAMAVVAVFFPFEPYGRRSS</sequence>
<dbReference type="FunFam" id="1.20.1250.20:FF:000171">
    <property type="entry name" value="MFS general substrate transporter"/>
    <property type="match status" value="1"/>
</dbReference>
<dbReference type="PROSITE" id="PS50850">
    <property type="entry name" value="MFS"/>
    <property type="match status" value="1"/>
</dbReference>
<feature type="transmembrane region" description="Helical" evidence="7">
    <location>
        <begin position="122"/>
        <end position="139"/>
    </location>
</feature>
<keyword evidence="10" id="KW-1185">Reference proteome</keyword>
<feature type="transmembrane region" description="Helical" evidence="7">
    <location>
        <begin position="248"/>
        <end position="270"/>
    </location>
</feature>
<dbReference type="GO" id="GO:0016020">
    <property type="term" value="C:membrane"/>
    <property type="evidence" value="ECO:0007669"/>
    <property type="project" value="UniProtKB-SubCell"/>
</dbReference>
<feature type="transmembrane region" description="Helical" evidence="7">
    <location>
        <begin position="204"/>
        <end position="228"/>
    </location>
</feature>
<evidence type="ECO:0000256" key="3">
    <source>
        <dbReference type="ARBA" id="ARBA00022448"/>
    </source>
</evidence>
<dbReference type="OrthoDB" id="3936150at2759"/>
<dbReference type="AlphaFoldDB" id="A0A4Z0YLM7"/>
<dbReference type="InterPro" id="IPR036259">
    <property type="entry name" value="MFS_trans_sf"/>
</dbReference>
<evidence type="ECO:0000256" key="7">
    <source>
        <dbReference type="SAM" id="Phobius"/>
    </source>
</evidence>